<dbReference type="AlphaFoldDB" id="A0AA37MV39"/>
<evidence type="ECO:0000313" key="10">
    <source>
        <dbReference type="Proteomes" id="UP001055111"/>
    </source>
</evidence>
<dbReference type="Gene3D" id="3.30.560.10">
    <property type="entry name" value="Glucose Oxidase, domain 3"/>
    <property type="match status" value="1"/>
</dbReference>
<protein>
    <submittedName>
        <fullName evidence="9">GMC family oxidoreductase N-terminal domain-containing protein</fullName>
    </submittedName>
</protein>
<evidence type="ECO:0000256" key="2">
    <source>
        <dbReference type="ARBA" id="ARBA00010790"/>
    </source>
</evidence>
<feature type="binding site" evidence="5">
    <location>
        <begin position="94"/>
        <end position="97"/>
    </location>
    <ligand>
        <name>FAD</name>
        <dbReference type="ChEBI" id="CHEBI:57692"/>
    </ligand>
</feature>
<dbReference type="RefSeq" id="WP_238217677.1">
    <property type="nucleotide sequence ID" value="NZ_BPUS01000030.1"/>
</dbReference>
<evidence type="ECO:0000313" key="9">
    <source>
        <dbReference type="EMBL" id="GJH30059.1"/>
    </source>
</evidence>
<dbReference type="PROSITE" id="PS00624">
    <property type="entry name" value="GMC_OXRED_2"/>
    <property type="match status" value="1"/>
</dbReference>
<feature type="domain" description="Glucose-methanol-choline oxidoreductase N-terminal" evidence="7">
    <location>
        <begin position="84"/>
        <end position="107"/>
    </location>
</feature>
<evidence type="ECO:0000256" key="1">
    <source>
        <dbReference type="ARBA" id="ARBA00001974"/>
    </source>
</evidence>
<dbReference type="PANTHER" id="PTHR11552:SF147">
    <property type="entry name" value="CHOLINE DEHYDROGENASE, MITOCHONDRIAL"/>
    <property type="match status" value="1"/>
</dbReference>
<evidence type="ECO:0000256" key="3">
    <source>
        <dbReference type="ARBA" id="ARBA00022630"/>
    </source>
</evidence>
<comment type="caution">
    <text evidence="9">The sequence shown here is derived from an EMBL/GenBank/DDBJ whole genome shotgun (WGS) entry which is preliminary data.</text>
</comment>
<evidence type="ECO:0000259" key="7">
    <source>
        <dbReference type="PROSITE" id="PS00623"/>
    </source>
</evidence>
<name>A0AA37MV39_9BURK</name>
<dbReference type="GO" id="GO:0050660">
    <property type="term" value="F:flavin adenine dinucleotide binding"/>
    <property type="evidence" value="ECO:0007669"/>
    <property type="project" value="InterPro"/>
</dbReference>
<organism evidence="9 10">
    <name type="scientific">Caballeronia novacaledonica</name>
    <dbReference type="NCBI Taxonomy" id="1544861"/>
    <lineage>
        <taxon>Bacteria</taxon>
        <taxon>Pseudomonadati</taxon>
        <taxon>Pseudomonadota</taxon>
        <taxon>Betaproteobacteria</taxon>
        <taxon>Burkholderiales</taxon>
        <taxon>Burkholderiaceae</taxon>
        <taxon>Caballeronia</taxon>
    </lineage>
</organism>
<evidence type="ECO:0000256" key="4">
    <source>
        <dbReference type="ARBA" id="ARBA00022827"/>
    </source>
</evidence>
<evidence type="ECO:0000259" key="8">
    <source>
        <dbReference type="PROSITE" id="PS00624"/>
    </source>
</evidence>
<evidence type="ECO:0000256" key="5">
    <source>
        <dbReference type="PIRSR" id="PIRSR000137-2"/>
    </source>
</evidence>
<dbReference type="InterPro" id="IPR007867">
    <property type="entry name" value="GMC_OxRtase_C"/>
</dbReference>
<evidence type="ECO:0000256" key="6">
    <source>
        <dbReference type="RuleBase" id="RU003968"/>
    </source>
</evidence>
<proteinExistence type="inferred from homology"/>
<dbReference type="PIRSF" id="PIRSF000137">
    <property type="entry name" value="Alcohol_oxidase"/>
    <property type="match status" value="1"/>
</dbReference>
<keyword evidence="4 5" id="KW-0274">FAD</keyword>
<gene>
    <name evidence="9" type="ORF">CBA19CS42_36105</name>
</gene>
<dbReference type="Pfam" id="PF00732">
    <property type="entry name" value="GMC_oxred_N"/>
    <property type="match status" value="1"/>
</dbReference>
<dbReference type="Gene3D" id="3.50.50.60">
    <property type="entry name" value="FAD/NAD(P)-binding domain"/>
    <property type="match status" value="1"/>
</dbReference>
<dbReference type="PANTHER" id="PTHR11552">
    <property type="entry name" value="GLUCOSE-METHANOL-CHOLINE GMC OXIDOREDUCTASE"/>
    <property type="match status" value="1"/>
</dbReference>
<dbReference type="SUPFAM" id="SSF54373">
    <property type="entry name" value="FAD-linked reductases, C-terminal domain"/>
    <property type="match status" value="1"/>
</dbReference>
<dbReference type="SUPFAM" id="SSF51905">
    <property type="entry name" value="FAD/NAD(P)-binding domain"/>
    <property type="match status" value="1"/>
</dbReference>
<dbReference type="InterPro" id="IPR012132">
    <property type="entry name" value="GMC_OxRdtase"/>
</dbReference>
<dbReference type="InterPro" id="IPR036188">
    <property type="entry name" value="FAD/NAD-bd_sf"/>
</dbReference>
<comment type="cofactor">
    <cofactor evidence="1 5">
        <name>FAD</name>
        <dbReference type="ChEBI" id="CHEBI:57692"/>
    </cofactor>
</comment>
<sequence>MKSNVYDFIVVGAGAAGGALAARLSECGKYTVLCLEAGRAGHHYIWSRPPTGSAFMFENAAVNWCYHSEPNPTHGNRPLYVPRGKMLGGSTSLNGMVYNRGQPLDYDTWARLGCPGWTYRDVLPFFKKLESTDVGSDDYRGRTGPIKVTVAPKLSAFYDLFLKSAEAIGIRYNDDYSGEVQEGVAMAQQTIYRGLRVSTATHYLKDASKRKNLTIARGAEATSLIMDGKRCVGIRFVQAGLAQEARASREVIVSCGTANSPKLLELSGIGNPDLLNKHGVKVVHELRGVGENLRDHFAAATKWRFNRPNLSLASRGRGFGLIREIVRFALFRTGFVALVFGSIRVFTRSRSELDSPDIMLLAVPFIVEMKPGKLRKVLPIEGFYLNGHVQRPESTGSIHIRSSDPFAAPRIDFRFLDTETDRQAAIAAVRRMRELALAAPLGAFIAEELAPGPHVQTDEEILKFIRENGQITHHMVGTCKMGNDPMAVVDESLRVHGISGLRVADASIMPTMPSGNTVIPTIMIGEKCAATVLADAAKNAPVENNVRQRAPMAISL</sequence>
<comment type="similarity">
    <text evidence="2 6">Belongs to the GMC oxidoreductase family.</text>
</comment>
<accession>A0AA37MV39</accession>
<dbReference type="EMBL" id="BPUS01000030">
    <property type="protein sequence ID" value="GJH30059.1"/>
    <property type="molecule type" value="Genomic_DNA"/>
</dbReference>
<dbReference type="GO" id="GO:0016614">
    <property type="term" value="F:oxidoreductase activity, acting on CH-OH group of donors"/>
    <property type="evidence" value="ECO:0007669"/>
    <property type="project" value="InterPro"/>
</dbReference>
<keyword evidence="3 6" id="KW-0285">Flavoprotein</keyword>
<dbReference type="Pfam" id="PF05199">
    <property type="entry name" value="GMC_oxred_C"/>
    <property type="match status" value="1"/>
</dbReference>
<feature type="domain" description="Glucose-methanol-choline oxidoreductase N-terminal" evidence="8">
    <location>
        <begin position="256"/>
        <end position="270"/>
    </location>
</feature>
<dbReference type="Proteomes" id="UP001055111">
    <property type="component" value="Unassembled WGS sequence"/>
</dbReference>
<dbReference type="InterPro" id="IPR000172">
    <property type="entry name" value="GMC_OxRdtase_N"/>
</dbReference>
<dbReference type="PROSITE" id="PS00623">
    <property type="entry name" value="GMC_OXRED_1"/>
    <property type="match status" value="1"/>
</dbReference>
<reference evidence="9" key="1">
    <citation type="submission" date="2022-09" db="EMBL/GenBank/DDBJ databases">
        <title>Isolation and characterization of 3-chlorobenzoate degrading bacteria from soils in Shizuoka.</title>
        <authorList>
            <person name="Ifat A."/>
            <person name="Ogawa N."/>
            <person name="Kimbara K."/>
            <person name="Moriuchi R."/>
            <person name="Dohra H."/>
            <person name="Shintani M."/>
        </authorList>
    </citation>
    <scope>NUCLEOTIDE SEQUENCE</scope>
    <source>
        <strain evidence="9">19CS4-2</strain>
    </source>
</reference>